<keyword evidence="10" id="KW-1185">Reference proteome</keyword>
<keyword evidence="5" id="KW-1005">Bacterial flagellum biogenesis</keyword>
<evidence type="ECO:0000256" key="7">
    <source>
        <dbReference type="ARBA" id="ARBA00023225"/>
    </source>
</evidence>
<dbReference type="Proteomes" id="UP001056681">
    <property type="component" value="Chromosome"/>
</dbReference>
<dbReference type="RefSeq" id="WP_250338458.1">
    <property type="nucleotide sequence ID" value="NZ_CP063231.1"/>
</dbReference>
<dbReference type="PANTHER" id="PTHR34982:SF1">
    <property type="entry name" value="FLAGELLAR ASSEMBLY PROTEIN FLIH"/>
    <property type="match status" value="1"/>
</dbReference>
<keyword evidence="9" id="KW-0282">Flagellum</keyword>
<gene>
    <name evidence="9" type="ORF">IM816_13385</name>
</gene>
<evidence type="ECO:0000256" key="6">
    <source>
        <dbReference type="ARBA" id="ARBA00022927"/>
    </source>
</evidence>
<dbReference type="PANTHER" id="PTHR34982">
    <property type="entry name" value="YOP PROTEINS TRANSLOCATION PROTEIN L"/>
    <property type="match status" value="1"/>
</dbReference>
<dbReference type="EMBL" id="CP063231">
    <property type="protein sequence ID" value="URL57607.1"/>
    <property type="molecule type" value="Genomic_DNA"/>
</dbReference>
<evidence type="ECO:0000256" key="5">
    <source>
        <dbReference type="ARBA" id="ARBA00022795"/>
    </source>
</evidence>
<keyword evidence="4" id="KW-0813">Transport</keyword>
<organism evidence="9 10">
    <name type="scientific">Luteibacter flocculans</name>
    <dbReference type="NCBI Taxonomy" id="2780091"/>
    <lineage>
        <taxon>Bacteria</taxon>
        <taxon>Pseudomonadati</taxon>
        <taxon>Pseudomonadota</taxon>
        <taxon>Gammaproteobacteria</taxon>
        <taxon>Lysobacterales</taxon>
        <taxon>Rhodanobacteraceae</taxon>
        <taxon>Luteibacter</taxon>
    </lineage>
</organism>
<comment type="function">
    <text evidence="1">Needed for flagellar regrowth and assembly.</text>
</comment>
<sequence>MSLTSILTRERVANFERWELPVVGAPDVREAEEAVDEGPQRPTVAEIEAIERQAREEGFHAGLSEGRAMAKRELEAQVARLDALFAAVERPFKDLDDDVAGDLVALATVIAERVLGFEIATRPETITEVVRQAVDVLPAASNHLKIHLHPADAAIVREHRSSLDHEGTVVDDATLERGDVRLESEHSRLDGRVRTRLAAVIDGLLQGQFSADSGDGAESP</sequence>
<name>A0ABY4T0Y0_9GAMM</name>
<proteinExistence type="inferred from homology"/>
<evidence type="ECO:0000256" key="2">
    <source>
        <dbReference type="ARBA" id="ARBA00006602"/>
    </source>
</evidence>
<evidence type="ECO:0000256" key="4">
    <source>
        <dbReference type="ARBA" id="ARBA00022448"/>
    </source>
</evidence>
<keyword evidence="9" id="KW-0966">Cell projection</keyword>
<keyword evidence="6" id="KW-0653">Protein transport</keyword>
<evidence type="ECO:0000256" key="3">
    <source>
        <dbReference type="ARBA" id="ARBA00016507"/>
    </source>
</evidence>
<accession>A0ABY4T0Y0</accession>
<evidence type="ECO:0000313" key="9">
    <source>
        <dbReference type="EMBL" id="URL57607.1"/>
    </source>
</evidence>
<dbReference type="Pfam" id="PF02108">
    <property type="entry name" value="FliH"/>
    <property type="match status" value="1"/>
</dbReference>
<dbReference type="InterPro" id="IPR051472">
    <property type="entry name" value="T3SS_Stator/FliH"/>
</dbReference>
<keyword evidence="7" id="KW-1006">Bacterial flagellum protein export</keyword>
<keyword evidence="9" id="KW-0969">Cilium</keyword>
<feature type="domain" description="Flagellar assembly protein FliH/Type III secretion system HrpE" evidence="8">
    <location>
        <begin position="76"/>
        <end position="198"/>
    </location>
</feature>
<reference evidence="9" key="1">
    <citation type="submission" date="2020-10" db="EMBL/GenBank/DDBJ databases">
        <title>Whole-genome sequence of Luteibacter sp. EIF3.</title>
        <authorList>
            <person name="Friedrich I."/>
            <person name="Hertel R."/>
            <person name="Daniel R."/>
        </authorList>
    </citation>
    <scope>NUCLEOTIDE SEQUENCE</scope>
    <source>
        <strain evidence="9">EIF3</strain>
    </source>
</reference>
<dbReference type="InterPro" id="IPR018035">
    <property type="entry name" value="Flagellar_FliH/T3SS_HrpE"/>
</dbReference>
<evidence type="ECO:0000256" key="1">
    <source>
        <dbReference type="ARBA" id="ARBA00003041"/>
    </source>
</evidence>
<evidence type="ECO:0000313" key="10">
    <source>
        <dbReference type="Proteomes" id="UP001056681"/>
    </source>
</evidence>
<evidence type="ECO:0000259" key="8">
    <source>
        <dbReference type="Pfam" id="PF02108"/>
    </source>
</evidence>
<protein>
    <recommendedName>
        <fullName evidence="3">Flagellar assembly protein FliH</fullName>
    </recommendedName>
</protein>
<comment type="similarity">
    <text evidence="2">Belongs to the FliH family.</text>
</comment>